<evidence type="ECO:0000256" key="1">
    <source>
        <dbReference type="ARBA" id="ARBA00004123"/>
    </source>
</evidence>
<feature type="region of interest" description="Disordered" evidence="10">
    <location>
        <begin position="1"/>
        <end position="38"/>
    </location>
</feature>
<keyword evidence="13" id="KW-1185">Reference proteome</keyword>
<keyword evidence="4 8" id="KW-0238">DNA-binding</keyword>
<dbReference type="InterPro" id="IPR009057">
    <property type="entry name" value="Homeodomain-like_sf"/>
</dbReference>
<dbReference type="Gene3D" id="1.10.10.60">
    <property type="entry name" value="Homeodomain-like"/>
    <property type="match status" value="1"/>
</dbReference>
<dbReference type="Pfam" id="PF00046">
    <property type="entry name" value="Homeodomain"/>
    <property type="match status" value="1"/>
</dbReference>
<evidence type="ECO:0000256" key="6">
    <source>
        <dbReference type="ARBA" id="ARBA00023163"/>
    </source>
</evidence>
<sequence>MVEVNNRATPANSTSSQHSMAPSLQGQPSIKHKTKENQGNIADSHVAAISDIAAMNEEENSHARKKLRLSKEQAMLLEENFREHATLNPKLKLALAKQLSLQPRQVEVWFQNRRARTKLKQTEIDCKYLKHRYQILSQENYQLKREVAELRALKLAYATHPFYKNVAATGGGGLPFCSSCQHNSTYFSDATNSKPALFASILSKPRI</sequence>
<dbReference type="EMBL" id="JAMQYH010000002">
    <property type="protein sequence ID" value="KAJ1700100.1"/>
    <property type="molecule type" value="Genomic_DNA"/>
</dbReference>
<dbReference type="PANTHER" id="PTHR45714:SF39">
    <property type="entry name" value="HOMEOBOX-LEUCINE ZIPPER PROTEIN HAT14"/>
    <property type="match status" value="1"/>
</dbReference>
<protein>
    <recommendedName>
        <fullName evidence="11">Homeobox domain-containing protein</fullName>
    </recommendedName>
</protein>
<evidence type="ECO:0000256" key="3">
    <source>
        <dbReference type="ARBA" id="ARBA00023015"/>
    </source>
</evidence>
<dbReference type="InterPro" id="IPR050762">
    <property type="entry name" value="HD-ZIP_Homeobox_LZ_Class_II"/>
</dbReference>
<dbReference type="AlphaFoldDB" id="A0A9Q0CUI2"/>
<dbReference type="PROSITE" id="PS50071">
    <property type="entry name" value="HOMEOBOX_2"/>
    <property type="match status" value="1"/>
</dbReference>
<dbReference type="InterPro" id="IPR017970">
    <property type="entry name" value="Homeobox_CS"/>
</dbReference>
<evidence type="ECO:0000256" key="9">
    <source>
        <dbReference type="RuleBase" id="RU000682"/>
    </source>
</evidence>
<dbReference type="SUPFAM" id="SSF46689">
    <property type="entry name" value="Homeodomain-like"/>
    <property type="match status" value="1"/>
</dbReference>
<proteinExistence type="inferred from homology"/>
<dbReference type="OrthoDB" id="6159439at2759"/>
<dbReference type="Proteomes" id="UP001151287">
    <property type="component" value="Unassembled WGS sequence"/>
</dbReference>
<keyword evidence="3" id="KW-0805">Transcription regulation</keyword>
<dbReference type="CDD" id="cd00086">
    <property type="entry name" value="homeodomain"/>
    <property type="match status" value="1"/>
</dbReference>
<evidence type="ECO:0000256" key="10">
    <source>
        <dbReference type="SAM" id="MobiDB-lite"/>
    </source>
</evidence>
<evidence type="ECO:0000313" key="12">
    <source>
        <dbReference type="EMBL" id="KAJ1700100.1"/>
    </source>
</evidence>
<evidence type="ECO:0000256" key="7">
    <source>
        <dbReference type="ARBA" id="ARBA00023242"/>
    </source>
</evidence>
<evidence type="ECO:0000256" key="2">
    <source>
        <dbReference type="ARBA" id="ARBA00006074"/>
    </source>
</evidence>
<name>A0A9Q0CUI2_9POAL</name>
<evidence type="ECO:0000256" key="8">
    <source>
        <dbReference type="PROSITE-ProRule" id="PRU00108"/>
    </source>
</evidence>
<reference evidence="12" key="1">
    <citation type="journal article" date="2022" name="Cell">
        <title>Repeat-based holocentromeres influence genome architecture and karyotype evolution.</title>
        <authorList>
            <person name="Hofstatter P.G."/>
            <person name="Thangavel G."/>
            <person name="Lux T."/>
            <person name="Neumann P."/>
            <person name="Vondrak T."/>
            <person name="Novak P."/>
            <person name="Zhang M."/>
            <person name="Costa L."/>
            <person name="Castellani M."/>
            <person name="Scott A."/>
            <person name="Toegelov H."/>
            <person name="Fuchs J."/>
            <person name="Mata-Sucre Y."/>
            <person name="Dias Y."/>
            <person name="Vanzela A.L.L."/>
            <person name="Huettel B."/>
            <person name="Almeida C.C.S."/>
            <person name="Simkova H."/>
            <person name="Souza G."/>
            <person name="Pedrosa-Harand A."/>
            <person name="Macas J."/>
            <person name="Mayer K.F.X."/>
            <person name="Houben A."/>
            <person name="Marques A."/>
        </authorList>
    </citation>
    <scope>NUCLEOTIDE SEQUENCE</scope>
    <source>
        <strain evidence="12">RhyBre1mFocal</strain>
    </source>
</reference>
<dbReference type="GO" id="GO:0043565">
    <property type="term" value="F:sequence-specific DNA binding"/>
    <property type="evidence" value="ECO:0007669"/>
    <property type="project" value="InterPro"/>
</dbReference>
<comment type="caution">
    <text evidence="12">The sequence shown here is derived from an EMBL/GenBank/DDBJ whole genome shotgun (WGS) entry which is preliminary data.</text>
</comment>
<dbReference type="GO" id="GO:0005634">
    <property type="term" value="C:nucleus"/>
    <property type="evidence" value="ECO:0007669"/>
    <property type="project" value="UniProtKB-SubCell"/>
</dbReference>
<keyword evidence="7 8" id="KW-0539">Nucleus</keyword>
<comment type="subcellular location">
    <subcellularLocation>
        <location evidence="1 8 9">Nucleus</location>
    </subcellularLocation>
</comment>
<dbReference type="InterPro" id="IPR003106">
    <property type="entry name" value="Leu_zip_homeo"/>
</dbReference>
<feature type="compositionally biased region" description="Polar residues" evidence="10">
    <location>
        <begin position="1"/>
        <end position="28"/>
    </location>
</feature>
<dbReference type="InterPro" id="IPR001356">
    <property type="entry name" value="HD"/>
</dbReference>
<evidence type="ECO:0000313" key="13">
    <source>
        <dbReference type="Proteomes" id="UP001151287"/>
    </source>
</evidence>
<dbReference type="SMART" id="SM00340">
    <property type="entry name" value="HALZ"/>
    <property type="match status" value="1"/>
</dbReference>
<accession>A0A9Q0CUI2</accession>
<keyword evidence="6" id="KW-0804">Transcription</keyword>
<feature type="domain" description="Homeobox" evidence="11">
    <location>
        <begin position="60"/>
        <end position="120"/>
    </location>
</feature>
<dbReference type="PANTHER" id="PTHR45714">
    <property type="entry name" value="HOMEOBOX-LEUCINE ZIPPER PROTEIN HAT14"/>
    <property type="match status" value="1"/>
</dbReference>
<organism evidence="12 13">
    <name type="scientific">Rhynchospora breviuscula</name>
    <dbReference type="NCBI Taxonomy" id="2022672"/>
    <lineage>
        <taxon>Eukaryota</taxon>
        <taxon>Viridiplantae</taxon>
        <taxon>Streptophyta</taxon>
        <taxon>Embryophyta</taxon>
        <taxon>Tracheophyta</taxon>
        <taxon>Spermatophyta</taxon>
        <taxon>Magnoliopsida</taxon>
        <taxon>Liliopsida</taxon>
        <taxon>Poales</taxon>
        <taxon>Cyperaceae</taxon>
        <taxon>Cyperoideae</taxon>
        <taxon>Rhynchosporeae</taxon>
        <taxon>Rhynchospora</taxon>
    </lineage>
</organism>
<evidence type="ECO:0000256" key="4">
    <source>
        <dbReference type="ARBA" id="ARBA00023125"/>
    </source>
</evidence>
<keyword evidence="5 8" id="KW-0371">Homeobox</keyword>
<dbReference type="GO" id="GO:0000981">
    <property type="term" value="F:DNA-binding transcription factor activity, RNA polymerase II-specific"/>
    <property type="evidence" value="ECO:0007669"/>
    <property type="project" value="InterPro"/>
</dbReference>
<dbReference type="PROSITE" id="PS00027">
    <property type="entry name" value="HOMEOBOX_1"/>
    <property type="match status" value="1"/>
</dbReference>
<dbReference type="SMART" id="SM00389">
    <property type="entry name" value="HOX"/>
    <property type="match status" value="1"/>
</dbReference>
<evidence type="ECO:0000259" key="11">
    <source>
        <dbReference type="PROSITE" id="PS50071"/>
    </source>
</evidence>
<comment type="similarity">
    <text evidence="2">Belongs to the HD-ZIP homeobox family. Class II subfamily.</text>
</comment>
<gene>
    <name evidence="12" type="ORF">LUZ63_008612</name>
</gene>
<feature type="DNA-binding region" description="Homeobox" evidence="8">
    <location>
        <begin position="62"/>
        <end position="121"/>
    </location>
</feature>
<evidence type="ECO:0000256" key="5">
    <source>
        <dbReference type="ARBA" id="ARBA00023155"/>
    </source>
</evidence>